<gene>
    <name evidence="1" type="ORF">METZ01_LOCUS495780</name>
</gene>
<dbReference type="AlphaFoldDB" id="A0A383DEK1"/>
<dbReference type="Pfam" id="PF17963">
    <property type="entry name" value="Big_9"/>
    <property type="match status" value="1"/>
</dbReference>
<evidence type="ECO:0008006" key="2">
    <source>
        <dbReference type="Google" id="ProtNLM"/>
    </source>
</evidence>
<accession>A0A383DEK1</accession>
<evidence type="ECO:0000313" key="1">
    <source>
        <dbReference type="EMBL" id="SVE42926.1"/>
    </source>
</evidence>
<feature type="non-terminal residue" evidence="1">
    <location>
        <position position="1"/>
    </location>
</feature>
<dbReference type="EMBL" id="UINC01216686">
    <property type="protein sequence ID" value="SVE42926.1"/>
    <property type="molecule type" value="Genomic_DNA"/>
</dbReference>
<sequence length="236" mass="25206">HPVNDAPVANDHSKITDEDTAVMIALTASDVDADLLLYHVVDMPANGSLSGIGASLQYTPVSGFSGSDFLTFKVYDSHTDSGVATVSITVNDTKVTQSISLQQGWNLVSLHAQPADMTLSSIFSGHLDVIEEVRTLQGVFNASWPTFLNTIQQLDLAGSYWVKSSVVRSDIKVRGAKPTSTVINLGKGWNLIGFPSVGAQDTAAVFKPLSDKNVIDRVIGTGEFYTFDSNALVNSL</sequence>
<dbReference type="Gene3D" id="2.60.40.2810">
    <property type="match status" value="1"/>
</dbReference>
<protein>
    <recommendedName>
        <fullName evidence="2">Cadherin-like domain-containing protein</fullName>
    </recommendedName>
</protein>
<feature type="non-terminal residue" evidence="1">
    <location>
        <position position="236"/>
    </location>
</feature>
<reference evidence="1" key="1">
    <citation type="submission" date="2018-05" db="EMBL/GenBank/DDBJ databases">
        <authorList>
            <person name="Lanie J.A."/>
            <person name="Ng W.-L."/>
            <person name="Kazmierczak K.M."/>
            <person name="Andrzejewski T.M."/>
            <person name="Davidsen T.M."/>
            <person name="Wayne K.J."/>
            <person name="Tettelin H."/>
            <person name="Glass J.I."/>
            <person name="Rusch D."/>
            <person name="Podicherti R."/>
            <person name="Tsui H.-C.T."/>
            <person name="Winkler M.E."/>
        </authorList>
    </citation>
    <scope>NUCLEOTIDE SEQUENCE</scope>
</reference>
<proteinExistence type="predicted"/>
<organism evidence="1">
    <name type="scientific">marine metagenome</name>
    <dbReference type="NCBI Taxonomy" id="408172"/>
    <lineage>
        <taxon>unclassified sequences</taxon>
        <taxon>metagenomes</taxon>
        <taxon>ecological metagenomes</taxon>
    </lineage>
</organism>
<name>A0A383DEK1_9ZZZZ</name>